<accession>A0A096AG54</accession>
<dbReference type="InterPro" id="IPR021768">
    <property type="entry name" value="DUF3332"/>
</dbReference>
<dbReference type="AlphaFoldDB" id="A0A096AG54"/>
<reference evidence="2 3" key="1">
    <citation type="submission" date="2014-07" db="EMBL/GenBank/DDBJ databases">
        <authorList>
            <person name="McCorrison J."/>
            <person name="Sanka R."/>
            <person name="Torralba M."/>
            <person name="Gillis M."/>
            <person name="Haft D.H."/>
            <person name="Methe B."/>
            <person name="Sutton G."/>
            <person name="Nelson K.E."/>
        </authorList>
    </citation>
    <scope>NUCLEOTIDE SEQUENCE [LARGE SCALE GENOMIC DNA]</scope>
    <source>
        <strain evidence="2 3">DNF00320</strain>
    </source>
</reference>
<organism evidence="2 3">
    <name type="scientific">Prevotella bivia DNF00320</name>
    <dbReference type="NCBI Taxonomy" id="1401068"/>
    <lineage>
        <taxon>Bacteria</taxon>
        <taxon>Pseudomonadati</taxon>
        <taxon>Bacteroidota</taxon>
        <taxon>Bacteroidia</taxon>
        <taxon>Bacteroidales</taxon>
        <taxon>Prevotellaceae</taxon>
        <taxon>Prevotella</taxon>
    </lineage>
</organism>
<dbReference type="GeneID" id="78530779"/>
<sequence>MKMKNLKIATLLLAGTMVTSSCVGSFALFNKLAEWNKTATKSKFLNEIIFLVISPAYAICGAADALVLNSIEFWTGDNPVANRVGKVRNIKGDDGLMYAVKYLENGYQITNPQGKITYFTYDKAENTWYINAEGQEKKILQFNGNGTVKAFLNNGYTADVTVDAAGVYQLSHLQAGTSFYMAQR</sequence>
<dbReference type="Proteomes" id="UP000029525">
    <property type="component" value="Unassembled WGS sequence"/>
</dbReference>
<evidence type="ECO:0000256" key="1">
    <source>
        <dbReference type="SAM" id="Phobius"/>
    </source>
</evidence>
<comment type="caution">
    <text evidence="2">The sequence shown here is derived from an EMBL/GenBank/DDBJ whole genome shotgun (WGS) entry which is preliminary data.</text>
</comment>
<dbReference type="PROSITE" id="PS51257">
    <property type="entry name" value="PROKAR_LIPOPROTEIN"/>
    <property type="match status" value="1"/>
</dbReference>
<dbReference type="OrthoDB" id="9814441at2"/>
<name>A0A096AG54_9BACT</name>
<gene>
    <name evidence="2" type="ORF">HMPREF0647_00205</name>
</gene>
<dbReference type="EMBL" id="JRNQ01000002">
    <property type="protein sequence ID" value="KGF45860.1"/>
    <property type="molecule type" value="Genomic_DNA"/>
</dbReference>
<feature type="transmembrane region" description="Helical" evidence="1">
    <location>
        <begin position="48"/>
        <end position="68"/>
    </location>
</feature>
<evidence type="ECO:0000313" key="3">
    <source>
        <dbReference type="Proteomes" id="UP000029525"/>
    </source>
</evidence>
<dbReference type="RefSeq" id="WP_004336444.1">
    <property type="nucleotide sequence ID" value="NZ_JRNQ01000002.1"/>
</dbReference>
<keyword evidence="1" id="KW-0812">Transmembrane</keyword>
<protein>
    <submittedName>
        <fullName evidence="2">Membrane protein</fullName>
    </submittedName>
</protein>
<keyword evidence="1" id="KW-1133">Transmembrane helix</keyword>
<proteinExistence type="predicted"/>
<keyword evidence="1" id="KW-0472">Membrane</keyword>
<evidence type="ECO:0000313" key="2">
    <source>
        <dbReference type="EMBL" id="KGF45860.1"/>
    </source>
</evidence>
<dbReference type="Pfam" id="PF11810">
    <property type="entry name" value="DUF3332"/>
    <property type="match status" value="1"/>
</dbReference>